<keyword evidence="3" id="KW-1185">Reference proteome</keyword>
<organism evidence="2 3">
    <name type="scientific">Streptomyces wedmorensis</name>
    <dbReference type="NCBI Taxonomy" id="43759"/>
    <lineage>
        <taxon>Bacteria</taxon>
        <taxon>Bacillati</taxon>
        <taxon>Actinomycetota</taxon>
        <taxon>Actinomycetes</taxon>
        <taxon>Kitasatosporales</taxon>
        <taxon>Streptomycetaceae</taxon>
        <taxon>Streptomyces</taxon>
    </lineage>
</organism>
<accession>A0ABW6IRU9</accession>
<evidence type="ECO:0000313" key="3">
    <source>
        <dbReference type="Proteomes" id="UP001600424"/>
    </source>
</evidence>
<dbReference type="RefSeq" id="WP_386250475.1">
    <property type="nucleotide sequence ID" value="NZ_JBHTRV010000004.1"/>
</dbReference>
<reference evidence="2 3" key="1">
    <citation type="submission" date="2024-09" db="EMBL/GenBank/DDBJ databases">
        <title>The Natural Products Discovery Center: Release of the First 8490 Sequenced Strains for Exploring Actinobacteria Biosynthetic Diversity.</title>
        <authorList>
            <person name="Kalkreuter E."/>
            <person name="Kautsar S.A."/>
            <person name="Yang D."/>
            <person name="Bader C.D."/>
            <person name="Teijaro C.N."/>
            <person name="Fluegel L."/>
            <person name="Davis C.M."/>
            <person name="Simpson J.R."/>
            <person name="Lauterbach L."/>
            <person name="Steele A.D."/>
            <person name="Gui C."/>
            <person name="Meng S."/>
            <person name="Li G."/>
            <person name="Viehrig K."/>
            <person name="Ye F."/>
            <person name="Su P."/>
            <person name="Kiefer A.F."/>
            <person name="Nichols A."/>
            <person name="Cepeda A.J."/>
            <person name="Yan W."/>
            <person name="Fan B."/>
            <person name="Jiang Y."/>
            <person name="Adhikari A."/>
            <person name="Zheng C.-J."/>
            <person name="Schuster L."/>
            <person name="Cowan T.M."/>
            <person name="Smanski M.J."/>
            <person name="Chevrette M.G."/>
            <person name="De Carvalho L.P.S."/>
            <person name="Shen B."/>
        </authorList>
    </citation>
    <scope>NUCLEOTIDE SEQUENCE [LARGE SCALE GENOMIC DNA]</scope>
    <source>
        <strain evidence="2 3">NPDC056472</strain>
    </source>
</reference>
<protein>
    <submittedName>
        <fullName evidence="2">Uncharacterized protein</fullName>
    </submittedName>
</protein>
<evidence type="ECO:0000256" key="1">
    <source>
        <dbReference type="SAM" id="MobiDB-lite"/>
    </source>
</evidence>
<sequence length="281" mass="30711">MNSNPEFRAAWSAVPDVVHAAAQLRKLEERRRALGDVLSPDLARRKVFDEAVTAMRDGAEFPDDIGKRAADAYRESLEAESEVLGLNEGISSLRHHLDYLRTTDGAETALEALGKRLTEFLGEVKKPAADLNGARSAEEAIQLGGKAPAAWKTLTDMLGVLRNIRQAQLAILRPLGDGHRLQQLREKGYFEAAGITPDGVPGDIMRAMTSGHYDVPYLVYISSLPNVWVPTSFEALEAEDVVDCGVPDDSVIDYSPRVSRVPDHPAPTRTGAERTPDISMK</sequence>
<feature type="region of interest" description="Disordered" evidence="1">
    <location>
        <begin position="253"/>
        <end position="281"/>
    </location>
</feature>
<proteinExistence type="predicted"/>
<name>A0ABW6IRU9_STRWE</name>
<dbReference type="Proteomes" id="UP001600424">
    <property type="component" value="Unassembled WGS sequence"/>
</dbReference>
<gene>
    <name evidence="2" type="ORF">ACFQ63_06495</name>
</gene>
<dbReference type="EMBL" id="JBHTRV010000004">
    <property type="protein sequence ID" value="MFE5979344.1"/>
    <property type="molecule type" value="Genomic_DNA"/>
</dbReference>
<evidence type="ECO:0000313" key="2">
    <source>
        <dbReference type="EMBL" id="MFE5979344.1"/>
    </source>
</evidence>
<feature type="compositionally biased region" description="Basic and acidic residues" evidence="1">
    <location>
        <begin position="271"/>
        <end position="281"/>
    </location>
</feature>
<comment type="caution">
    <text evidence="2">The sequence shown here is derived from an EMBL/GenBank/DDBJ whole genome shotgun (WGS) entry which is preliminary data.</text>
</comment>